<organism evidence="2 3">
    <name type="scientific">Plasmodiophora brassicae</name>
    <name type="common">Clubroot disease agent</name>
    <dbReference type="NCBI Taxonomy" id="37360"/>
    <lineage>
        <taxon>Eukaryota</taxon>
        <taxon>Sar</taxon>
        <taxon>Rhizaria</taxon>
        <taxon>Endomyxa</taxon>
        <taxon>Phytomyxea</taxon>
        <taxon>Plasmodiophorida</taxon>
        <taxon>Plasmodiophoridae</taxon>
        <taxon>Plasmodiophora</taxon>
    </lineage>
</organism>
<geneLocation type="mitochondrion" evidence="2"/>
<feature type="region of interest" description="Disordered" evidence="1">
    <location>
        <begin position="1"/>
        <end position="64"/>
    </location>
</feature>
<proteinExistence type="predicted"/>
<accession>A0A3P3Y6W1</accession>
<evidence type="ECO:0000313" key="3">
    <source>
        <dbReference type="Proteomes" id="UP000290189"/>
    </source>
</evidence>
<keyword evidence="2" id="KW-0496">Mitochondrion</keyword>
<sequence length="135" mass="14373">MQADSSDSGDDIDDASLSADHKSAWRPEDCKPASPTTAMPPLATGKPFPTGPARARKSSDVLSDTLKSKKIAASSFVTNVEKAARNRINALLTLGRQKPHSDTDPPASLFSVEGHANFFASFDESVYVDPPSLEI</sequence>
<evidence type="ECO:0000256" key="1">
    <source>
        <dbReference type="SAM" id="MobiDB-lite"/>
    </source>
</evidence>
<dbReference type="EMBL" id="OVEO01000004">
    <property type="protein sequence ID" value="SPQ95891.1"/>
    <property type="molecule type" value="Genomic_DNA"/>
</dbReference>
<gene>
    <name evidence="2" type="ORF">PLBR_LOCUS3106</name>
</gene>
<dbReference type="Proteomes" id="UP000290189">
    <property type="component" value="Unassembled WGS sequence"/>
</dbReference>
<dbReference type="AlphaFoldDB" id="A0A3P3Y6W1"/>
<reference evidence="2 3" key="1">
    <citation type="submission" date="2018-03" db="EMBL/GenBank/DDBJ databases">
        <authorList>
            <person name="Fogelqvist J."/>
        </authorList>
    </citation>
    <scope>NUCLEOTIDE SEQUENCE [LARGE SCALE GENOMIC DNA]</scope>
</reference>
<name>A0A3P3Y6W1_PLABS</name>
<feature type="compositionally biased region" description="Basic and acidic residues" evidence="1">
    <location>
        <begin position="19"/>
        <end position="31"/>
    </location>
</feature>
<protein>
    <submittedName>
        <fullName evidence="2">Uncharacterized protein</fullName>
    </submittedName>
</protein>
<evidence type="ECO:0000313" key="2">
    <source>
        <dbReference type="EMBL" id="SPQ95891.1"/>
    </source>
</evidence>